<comment type="caution">
    <text evidence="3">The sequence shown here is derived from an EMBL/GenBank/DDBJ whole genome shotgun (WGS) entry which is preliminary data.</text>
</comment>
<dbReference type="EMBL" id="JAAKFY010000004">
    <property type="protein sequence ID" value="KAF3858788.1"/>
    <property type="molecule type" value="Genomic_DNA"/>
</dbReference>
<dbReference type="GO" id="GO:0007155">
    <property type="term" value="P:cell adhesion"/>
    <property type="evidence" value="ECO:0007669"/>
    <property type="project" value="InterPro"/>
</dbReference>
<dbReference type="OrthoDB" id="6250271at2759"/>
<gene>
    <name evidence="3" type="ORF">F7725_011989</name>
</gene>
<evidence type="ECO:0000256" key="2">
    <source>
        <dbReference type="ARBA" id="ARBA00023136"/>
    </source>
</evidence>
<dbReference type="PROSITE" id="PS00232">
    <property type="entry name" value="CADHERIN_1"/>
    <property type="match status" value="1"/>
</dbReference>
<dbReference type="Proteomes" id="UP000518266">
    <property type="component" value="Unassembled WGS sequence"/>
</dbReference>
<evidence type="ECO:0000256" key="1">
    <source>
        <dbReference type="ARBA" id="ARBA00004370"/>
    </source>
</evidence>
<evidence type="ECO:0000313" key="4">
    <source>
        <dbReference type="Proteomes" id="UP000518266"/>
    </source>
</evidence>
<proteinExistence type="predicted"/>
<evidence type="ECO:0000313" key="3">
    <source>
        <dbReference type="EMBL" id="KAF3858788.1"/>
    </source>
</evidence>
<comment type="subcellular location">
    <subcellularLocation>
        <location evidence="1">Membrane</location>
    </subcellularLocation>
</comment>
<keyword evidence="4" id="KW-1185">Reference proteome</keyword>
<protein>
    <recommendedName>
        <fullName evidence="5">Cadherin domain-containing protein</fullName>
    </recommendedName>
</protein>
<dbReference type="GO" id="GO:0005886">
    <property type="term" value="C:plasma membrane"/>
    <property type="evidence" value="ECO:0007669"/>
    <property type="project" value="InterPro"/>
</dbReference>
<dbReference type="AlphaFoldDB" id="A0A7J5ZEJ7"/>
<organism evidence="3 4">
    <name type="scientific">Dissostichus mawsoni</name>
    <name type="common">Antarctic cod</name>
    <dbReference type="NCBI Taxonomy" id="36200"/>
    <lineage>
        <taxon>Eukaryota</taxon>
        <taxon>Metazoa</taxon>
        <taxon>Chordata</taxon>
        <taxon>Craniata</taxon>
        <taxon>Vertebrata</taxon>
        <taxon>Euteleostomi</taxon>
        <taxon>Actinopterygii</taxon>
        <taxon>Neopterygii</taxon>
        <taxon>Teleostei</taxon>
        <taxon>Neoteleostei</taxon>
        <taxon>Acanthomorphata</taxon>
        <taxon>Eupercaria</taxon>
        <taxon>Perciformes</taxon>
        <taxon>Notothenioidei</taxon>
        <taxon>Nototheniidae</taxon>
        <taxon>Dissostichus</taxon>
    </lineage>
</organism>
<accession>A0A7J5ZEJ7</accession>
<name>A0A7J5ZEJ7_DISMA</name>
<sequence length="59" mass="6445">MVTHVPVTIQVLDVNDNIPAIAGGNSAVIVCEGTKYGQVGFLMLKLREQRNSLLVFGWM</sequence>
<keyword evidence="2" id="KW-0472">Membrane</keyword>
<dbReference type="InterPro" id="IPR020894">
    <property type="entry name" value="Cadherin_CS"/>
</dbReference>
<evidence type="ECO:0008006" key="5">
    <source>
        <dbReference type="Google" id="ProtNLM"/>
    </source>
</evidence>
<reference evidence="3 4" key="1">
    <citation type="submission" date="2020-03" db="EMBL/GenBank/DDBJ databases">
        <title>Dissostichus mawsoni Genome sequencing and assembly.</title>
        <authorList>
            <person name="Park H."/>
        </authorList>
    </citation>
    <scope>NUCLEOTIDE SEQUENCE [LARGE SCALE GENOMIC DNA]</scope>
    <source>
        <strain evidence="3">DM0001</strain>
        <tissue evidence="3">Muscle</tissue>
    </source>
</reference>